<dbReference type="GO" id="GO:0043634">
    <property type="term" value="P:polyadenylation-dependent ncRNA catabolic process"/>
    <property type="evidence" value="ECO:0007669"/>
    <property type="project" value="TreeGrafter"/>
</dbReference>
<dbReference type="GO" id="GO:1990817">
    <property type="term" value="F:poly(A) RNA polymerase activity"/>
    <property type="evidence" value="ECO:0007669"/>
    <property type="project" value="UniProtKB-EC"/>
</dbReference>
<organism evidence="8 9">
    <name type="scientific">Athelia psychrophila</name>
    <dbReference type="NCBI Taxonomy" id="1759441"/>
    <lineage>
        <taxon>Eukaryota</taxon>
        <taxon>Fungi</taxon>
        <taxon>Dikarya</taxon>
        <taxon>Basidiomycota</taxon>
        <taxon>Agaricomycotina</taxon>
        <taxon>Agaricomycetes</taxon>
        <taxon>Agaricomycetidae</taxon>
        <taxon>Atheliales</taxon>
        <taxon>Atheliaceae</taxon>
        <taxon>Athelia</taxon>
    </lineage>
</organism>
<proteinExistence type="inferred from homology"/>
<feature type="domain" description="Poly(A) RNA polymerase mitochondrial-like central palm" evidence="7">
    <location>
        <begin position="71"/>
        <end position="204"/>
    </location>
</feature>
<dbReference type="CDD" id="cd05402">
    <property type="entry name" value="NT_PAP_TUTase"/>
    <property type="match status" value="1"/>
</dbReference>
<dbReference type="Gene3D" id="3.30.460.10">
    <property type="entry name" value="Beta Polymerase, domain 2"/>
    <property type="match status" value="1"/>
</dbReference>
<dbReference type="STRING" id="436010.A0A166ED35"/>
<feature type="compositionally biased region" description="Basic and acidic residues" evidence="5">
    <location>
        <begin position="403"/>
        <end position="416"/>
    </location>
</feature>
<evidence type="ECO:0000256" key="2">
    <source>
        <dbReference type="ARBA" id="ARBA00012388"/>
    </source>
</evidence>
<sequence length="459" mass="51165">MASSSRSLLDRMSAAPNDAWGPEADAAADAFQPTHRRPKRPREVELDPEYRFTPWLGKVAAQADEDKAQRLHDEIVAYVNYVTPTHQEKTTRTQVFEHIKKTIKTRFPRSEVYLFGSVAHDLCLPDGDLDVVVELPGVDHPLDKKNCLFNVSGALKASGATHDVFVNHFAKVPVATFVTVPNFGSYSFDVGINNTDGLKAVTIIGSFLETMPALRPLVLVLKSFLKQRKLASAASGGLSSYSVICATISFLQLNPTNLPQDSLNKPLETKSLGILLMDFLLYFGSTFPLDDCYISVTQGKHLPKESADWITGRNKLSIECLVDPENDVGKSAGKIHQILETFRDAHKLFETLTLSPNESADILGDGNLARVTQKTLDQREHISKLATSGNLFKRVPVDRYADYRSQRRGGYNDRQAKSQYRPPPRQDAYVDDSYRSRDYGRDSGSGSRDSYGSSKRRRY</sequence>
<dbReference type="SUPFAM" id="SSF81631">
    <property type="entry name" value="PAP/OAS1 substrate-binding domain"/>
    <property type="match status" value="1"/>
</dbReference>
<dbReference type="SUPFAM" id="SSF81301">
    <property type="entry name" value="Nucleotidyltransferase"/>
    <property type="match status" value="1"/>
</dbReference>
<dbReference type="PANTHER" id="PTHR23092:SF15">
    <property type="entry name" value="INACTIVE NON-CANONICAL POLY(A) RNA POLYMERASE PROTEIN TRF4-2-RELATED"/>
    <property type="match status" value="1"/>
</dbReference>
<dbReference type="EC" id="2.7.7.19" evidence="2"/>
<evidence type="ECO:0000256" key="5">
    <source>
        <dbReference type="SAM" id="MobiDB-lite"/>
    </source>
</evidence>
<dbReference type="GO" id="GO:0031123">
    <property type="term" value="P:RNA 3'-end processing"/>
    <property type="evidence" value="ECO:0007669"/>
    <property type="project" value="TreeGrafter"/>
</dbReference>
<protein>
    <recommendedName>
        <fullName evidence="2">polynucleotide adenylyltransferase</fullName>
        <ecNumber evidence="2">2.7.7.19</ecNumber>
    </recommendedName>
</protein>
<dbReference type="InterPro" id="IPR002058">
    <property type="entry name" value="PAP_assoc"/>
</dbReference>
<dbReference type="OrthoDB" id="273917at2759"/>
<keyword evidence="9" id="KW-1185">Reference proteome</keyword>
<dbReference type="InterPro" id="IPR045862">
    <property type="entry name" value="Trf4-like"/>
</dbReference>
<dbReference type="GO" id="GO:0031499">
    <property type="term" value="C:TRAMP complex"/>
    <property type="evidence" value="ECO:0007669"/>
    <property type="project" value="TreeGrafter"/>
</dbReference>
<dbReference type="GO" id="GO:0046872">
    <property type="term" value="F:metal ion binding"/>
    <property type="evidence" value="ECO:0007669"/>
    <property type="project" value="UniProtKB-KW"/>
</dbReference>
<dbReference type="GO" id="GO:0005730">
    <property type="term" value="C:nucleolus"/>
    <property type="evidence" value="ECO:0007669"/>
    <property type="project" value="TreeGrafter"/>
</dbReference>
<keyword evidence="3" id="KW-0479">Metal-binding</keyword>
<evidence type="ECO:0000256" key="3">
    <source>
        <dbReference type="ARBA" id="ARBA00022723"/>
    </source>
</evidence>
<gene>
    <name evidence="8" type="ORF">FIBSPDRAFT_795236</name>
</gene>
<accession>A0A166ED35</accession>
<dbReference type="Gene3D" id="1.10.1410.10">
    <property type="match status" value="1"/>
</dbReference>
<reference evidence="8 9" key="1">
    <citation type="journal article" date="2016" name="Mol. Biol. Evol.">
        <title>Comparative Genomics of Early-Diverging Mushroom-Forming Fungi Provides Insights into the Origins of Lignocellulose Decay Capabilities.</title>
        <authorList>
            <person name="Nagy L.G."/>
            <person name="Riley R."/>
            <person name="Tritt A."/>
            <person name="Adam C."/>
            <person name="Daum C."/>
            <person name="Floudas D."/>
            <person name="Sun H."/>
            <person name="Yadav J.S."/>
            <person name="Pangilinan J."/>
            <person name="Larsson K.H."/>
            <person name="Matsuura K."/>
            <person name="Barry K."/>
            <person name="Labutti K."/>
            <person name="Kuo R."/>
            <person name="Ohm R.A."/>
            <person name="Bhattacharya S.S."/>
            <person name="Shirouzu T."/>
            <person name="Yoshinaga Y."/>
            <person name="Martin F.M."/>
            <person name="Grigoriev I.V."/>
            <person name="Hibbett D.S."/>
        </authorList>
    </citation>
    <scope>NUCLEOTIDE SEQUENCE [LARGE SCALE GENOMIC DNA]</scope>
    <source>
        <strain evidence="8 9">CBS 109695</strain>
    </source>
</reference>
<dbReference type="AlphaFoldDB" id="A0A166ED35"/>
<feature type="region of interest" description="Disordered" evidence="5">
    <location>
        <begin position="403"/>
        <end position="459"/>
    </location>
</feature>
<evidence type="ECO:0000259" key="6">
    <source>
        <dbReference type="Pfam" id="PF03828"/>
    </source>
</evidence>
<dbReference type="GO" id="GO:0003729">
    <property type="term" value="F:mRNA binding"/>
    <property type="evidence" value="ECO:0007669"/>
    <property type="project" value="TreeGrafter"/>
</dbReference>
<evidence type="ECO:0000313" key="9">
    <source>
        <dbReference type="Proteomes" id="UP000076532"/>
    </source>
</evidence>
<evidence type="ECO:0000256" key="4">
    <source>
        <dbReference type="ARBA" id="ARBA00022842"/>
    </source>
</evidence>
<feature type="domain" description="PAP-associated" evidence="6">
    <location>
        <begin position="271"/>
        <end position="319"/>
    </location>
</feature>
<keyword evidence="4" id="KW-0460">Magnesium</keyword>
<dbReference type="InterPro" id="IPR043519">
    <property type="entry name" value="NT_sf"/>
</dbReference>
<comment type="similarity">
    <text evidence="1">Belongs to the DNA polymerase type-B-like family.</text>
</comment>
<dbReference type="InterPro" id="IPR054708">
    <property type="entry name" value="MTPAP-like_central"/>
</dbReference>
<evidence type="ECO:0000259" key="7">
    <source>
        <dbReference type="Pfam" id="PF22600"/>
    </source>
</evidence>
<dbReference type="Proteomes" id="UP000076532">
    <property type="component" value="Unassembled WGS sequence"/>
</dbReference>
<dbReference type="PANTHER" id="PTHR23092">
    <property type="entry name" value="POLY(A) RNA POLYMERASE"/>
    <property type="match status" value="1"/>
</dbReference>
<evidence type="ECO:0000256" key="1">
    <source>
        <dbReference type="ARBA" id="ARBA00008593"/>
    </source>
</evidence>
<evidence type="ECO:0000313" key="8">
    <source>
        <dbReference type="EMBL" id="KZP15638.1"/>
    </source>
</evidence>
<dbReference type="GO" id="GO:0010605">
    <property type="term" value="P:negative regulation of macromolecule metabolic process"/>
    <property type="evidence" value="ECO:0007669"/>
    <property type="project" value="UniProtKB-ARBA"/>
</dbReference>
<dbReference type="Pfam" id="PF22600">
    <property type="entry name" value="MTPAP-like_central"/>
    <property type="match status" value="1"/>
</dbReference>
<dbReference type="Pfam" id="PF03828">
    <property type="entry name" value="PAP_assoc"/>
    <property type="match status" value="1"/>
</dbReference>
<feature type="compositionally biased region" description="Low complexity" evidence="5">
    <location>
        <begin position="442"/>
        <end position="453"/>
    </location>
</feature>
<feature type="compositionally biased region" description="Basic and acidic residues" evidence="5">
    <location>
        <begin position="432"/>
        <end position="441"/>
    </location>
</feature>
<name>A0A166ED35_9AGAM</name>
<dbReference type="EMBL" id="KV417602">
    <property type="protein sequence ID" value="KZP15638.1"/>
    <property type="molecule type" value="Genomic_DNA"/>
</dbReference>
<feature type="region of interest" description="Disordered" evidence="5">
    <location>
        <begin position="1"/>
        <end position="44"/>
    </location>
</feature>